<accession>A0A975T5Y8</accession>
<dbReference type="EMBL" id="CP021056">
    <property type="protein sequence ID" value="QXE22058.1"/>
    <property type="molecule type" value="Genomic_DNA"/>
</dbReference>
<dbReference type="AlphaFoldDB" id="A0A975T5Y8"/>
<sequence>MCIFTQENTNAFIDDATLLLHYLGIVKTSCDSRAIIQQYRNFLFSPVD</sequence>
<gene>
    <name evidence="1" type="ORF">B6N60_00738</name>
</gene>
<evidence type="ECO:0000313" key="2">
    <source>
        <dbReference type="Proteomes" id="UP000683511"/>
    </source>
</evidence>
<organism evidence="1 2">
    <name type="scientific">Richelia sinica FACHB-800</name>
    <dbReference type="NCBI Taxonomy" id="1357546"/>
    <lineage>
        <taxon>Bacteria</taxon>
        <taxon>Bacillati</taxon>
        <taxon>Cyanobacteriota</taxon>
        <taxon>Cyanophyceae</taxon>
        <taxon>Nostocales</taxon>
        <taxon>Nostocaceae</taxon>
        <taxon>Richelia</taxon>
    </lineage>
</organism>
<dbReference type="Proteomes" id="UP000683511">
    <property type="component" value="Chromosome"/>
</dbReference>
<name>A0A975T5Y8_9NOST</name>
<reference evidence="1" key="1">
    <citation type="submission" date="2017-04" db="EMBL/GenBank/DDBJ databases">
        <title>Genome deletions in a multicellular cyanobacterial endosymbiont for morphological adaptation in marine diatoms.</title>
        <authorList>
            <person name="Wang Y."/>
            <person name="Gao H."/>
            <person name="Li R."/>
            <person name="Xu X."/>
        </authorList>
    </citation>
    <scope>NUCLEOTIDE SEQUENCE</scope>
    <source>
        <strain evidence="1">FACHB 800</strain>
    </source>
</reference>
<keyword evidence="2" id="KW-1185">Reference proteome</keyword>
<evidence type="ECO:0000313" key="1">
    <source>
        <dbReference type="EMBL" id="QXE22058.1"/>
    </source>
</evidence>
<dbReference type="KEGG" id="rsin:B6N60_00738"/>
<proteinExistence type="predicted"/>
<protein>
    <submittedName>
        <fullName evidence="1">Uncharacterized protein</fullName>
    </submittedName>
</protein>